<reference evidence="3" key="1">
    <citation type="submission" date="2016-09" db="EMBL/GenBank/DDBJ databases">
        <authorList>
            <person name="Wibberg D."/>
        </authorList>
    </citation>
    <scope>NUCLEOTIDE SEQUENCE [LARGE SCALE GENOMIC DNA]</scope>
</reference>
<dbReference type="RefSeq" id="WP_072707066.1">
    <property type="nucleotide sequence ID" value="NZ_FMJB01000055.1"/>
</dbReference>
<dbReference type="Proteomes" id="UP000184085">
    <property type="component" value="Unassembled WGS sequence"/>
</dbReference>
<evidence type="ECO:0000256" key="1">
    <source>
        <dbReference type="SAM" id="Coils"/>
    </source>
</evidence>
<dbReference type="InterPro" id="IPR007838">
    <property type="entry name" value="Cell_div_ZapA-like"/>
</dbReference>
<dbReference type="InterPro" id="IPR042233">
    <property type="entry name" value="Cell_div_ZapA_N"/>
</dbReference>
<keyword evidence="2" id="KW-0131">Cell cycle</keyword>
<dbReference type="AlphaFoldDB" id="A0A1M4N370"/>
<evidence type="ECO:0000313" key="2">
    <source>
        <dbReference type="EMBL" id="SCM68444.1"/>
    </source>
</evidence>
<organism evidence="2 3">
    <name type="scientific">Donghicola eburneus</name>
    <dbReference type="NCBI Taxonomy" id="393278"/>
    <lineage>
        <taxon>Bacteria</taxon>
        <taxon>Pseudomonadati</taxon>
        <taxon>Pseudomonadota</taxon>
        <taxon>Alphaproteobacteria</taxon>
        <taxon>Rhodobacterales</taxon>
        <taxon>Roseobacteraceae</taxon>
        <taxon>Donghicola</taxon>
    </lineage>
</organism>
<evidence type="ECO:0000313" key="3">
    <source>
        <dbReference type="Proteomes" id="UP000184085"/>
    </source>
</evidence>
<proteinExistence type="predicted"/>
<dbReference type="SUPFAM" id="SSF102829">
    <property type="entry name" value="Cell division protein ZapA-like"/>
    <property type="match status" value="1"/>
</dbReference>
<name>A0A1M4N370_9RHOB</name>
<sequence length="132" mass="13888">MPHVQVSIGGRFFDVACQPGEESYLQAAAAVLDEEASVLVEQIGRMPESRMLLMAGLMLADKTAGAGDNTAALNARIAELEAENAALKAREPQTVTVEVPVPTLPEGLESTLAALADRAEKLAEEVEEKATA</sequence>
<keyword evidence="3" id="KW-1185">Reference proteome</keyword>
<dbReference type="Pfam" id="PF05164">
    <property type="entry name" value="ZapA"/>
    <property type="match status" value="1"/>
</dbReference>
<dbReference type="InterPro" id="IPR036192">
    <property type="entry name" value="Cell_div_ZapA-like_sf"/>
</dbReference>
<protein>
    <submittedName>
        <fullName evidence="2">Putative cell division protein ZapA</fullName>
    </submittedName>
</protein>
<gene>
    <name evidence="2" type="primary">zapA</name>
    <name evidence="2" type="ORF">KARMA_2663</name>
</gene>
<dbReference type="EMBL" id="FMJB01000055">
    <property type="protein sequence ID" value="SCM68444.1"/>
    <property type="molecule type" value="Genomic_DNA"/>
</dbReference>
<dbReference type="Gene3D" id="3.30.160.880">
    <property type="entry name" value="Cell division protein ZapA protomer, N-terminal domain"/>
    <property type="match status" value="1"/>
</dbReference>
<accession>A0A1M4N370</accession>
<feature type="coiled-coil region" evidence="1">
    <location>
        <begin position="70"/>
        <end position="132"/>
    </location>
</feature>
<dbReference type="GO" id="GO:0051301">
    <property type="term" value="P:cell division"/>
    <property type="evidence" value="ECO:0007669"/>
    <property type="project" value="UniProtKB-KW"/>
</dbReference>
<keyword evidence="2" id="KW-0132">Cell division</keyword>
<keyword evidence="1" id="KW-0175">Coiled coil</keyword>